<protein>
    <submittedName>
        <fullName evidence="2">DUF2177 domain-containing protein</fullName>
    </submittedName>
</protein>
<dbReference type="AlphaFoldDB" id="A0A2W5KH51"/>
<dbReference type="Pfam" id="PF09945">
    <property type="entry name" value="DUF2177"/>
    <property type="match status" value="1"/>
</dbReference>
<feature type="transmembrane region" description="Helical" evidence="1">
    <location>
        <begin position="44"/>
        <end position="64"/>
    </location>
</feature>
<dbReference type="EMBL" id="QFPN01000004">
    <property type="protein sequence ID" value="PZQ16261.1"/>
    <property type="molecule type" value="Genomic_DNA"/>
</dbReference>
<gene>
    <name evidence="2" type="ORF">DI565_09535</name>
</gene>
<proteinExistence type="predicted"/>
<keyword evidence="1" id="KW-0812">Transmembrane</keyword>
<keyword evidence="1" id="KW-0472">Membrane</keyword>
<feature type="transmembrane region" description="Helical" evidence="1">
    <location>
        <begin position="71"/>
        <end position="91"/>
    </location>
</feature>
<organism evidence="2 3">
    <name type="scientific">Ancylobacter novellus</name>
    <name type="common">Thiobacillus novellus</name>
    <dbReference type="NCBI Taxonomy" id="921"/>
    <lineage>
        <taxon>Bacteria</taxon>
        <taxon>Pseudomonadati</taxon>
        <taxon>Pseudomonadota</taxon>
        <taxon>Alphaproteobacteria</taxon>
        <taxon>Hyphomicrobiales</taxon>
        <taxon>Xanthobacteraceae</taxon>
        <taxon>Ancylobacter</taxon>
    </lineage>
</organism>
<sequence length="134" mass="14055">MKTNVLAYLFTAAAFLVADGVWLGLVARDFYRSQFGDLMAPNPNMAAAAAFYVVFVFGLVYFAVWPALATGSWTTALLNGAVLGFCAYATFDLTNLAVVRGFPATVAFVDIAWGAALSAAAATAGFFATRALTS</sequence>
<dbReference type="Proteomes" id="UP000249577">
    <property type="component" value="Unassembled WGS sequence"/>
</dbReference>
<evidence type="ECO:0000313" key="2">
    <source>
        <dbReference type="EMBL" id="PZQ16261.1"/>
    </source>
</evidence>
<comment type="caution">
    <text evidence="2">The sequence shown here is derived from an EMBL/GenBank/DDBJ whole genome shotgun (WGS) entry which is preliminary data.</text>
</comment>
<keyword evidence="1" id="KW-1133">Transmembrane helix</keyword>
<evidence type="ECO:0000256" key="1">
    <source>
        <dbReference type="SAM" id="Phobius"/>
    </source>
</evidence>
<dbReference type="InterPro" id="IPR018687">
    <property type="entry name" value="DUF2177_membr"/>
</dbReference>
<evidence type="ECO:0000313" key="3">
    <source>
        <dbReference type="Proteomes" id="UP000249577"/>
    </source>
</evidence>
<feature type="transmembrane region" description="Helical" evidence="1">
    <location>
        <begin position="111"/>
        <end position="132"/>
    </location>
</feature>
<accession>A0A2W5KH51</accession>
<reference evidence="2 3" key="1">
    <citation type="submission" date="2017-08" db="EMBL/GenBank/DDBJ databases">
        <title>Infants hospitalized years apart are colonized by the same room-sourced microbial strains.</title>
        <authorList>
            <person name="Brooks B."/>
            <person name="Olm M.R."/>
            <person name="Firek B.A."/>
            <person name="Baker R."/>
            <person name="Thomas B.C."/>
            <person name="Morowitz M.J."/>
            <person name="Banfield J.F."/>
        </authorList>
    </citation>
    <scope>NUCLEOTIDE SEQUENCE [LARGE SCALE GENOMIC DNA]</scope>
    <source>
        <strain evidence="2">S2_005_003_R2_43</strain>
    </source>
</reference>
<name>A0A2W5KH51_ANCNO</name>